<feature type="transmembrane region" description="Helical" evidence="2">
    <location>
        <begin position="12"/>
        <end position="32"/>
    </location>
</feature>
<gene>
    <name evidence="3" type="ORF">KS4_14480</name>
</gene>
<sequence>MKSVLNWTKSNPISVASIFIVITSCVIFYMFAIQGGADVRKRANEWNKRLSEVDRFMRASVVIPSPVSGESEQISPITINGKVIDKIRNIYSKINDSYDSLYQETVARSKENHELLIPEIFDPKMKDNRDLPFKFRTKYKQAFIDLLAPFDPAIGIPQLNAGLPPSANDQAMAIKEAQENYIASVEVARGTGGAGTLTSEDQEKIVAAQRERLLEMLQNQALNINVYASTNFNSPLFPFQIGSWALDTSGRSPEPFELYEGQMELWIQQDIASAIAKANGIYQMDTQGNFLRDSQGNLMLDDNNSVLNAPFKNLKVVEIVSGYVGIQSRGGITGDSNKRSNAGGRGQTPRRSVIAYSPPAEMMDDNPDQKIKENFYISPTGRASNAVYDVRHVRIVADVDYQELPEIFDAFNKVNFMTVVDCQISQIDEYELLAQGYMYGSSDCVQIEMVVESVWLRELTREYMPNTTLEYLGLKEPSNPDAAGRGMMFGPGMF</sequence>
<name>A0A517YTC3_9BACT</name>
<proteinExistence type="predicted"/>
<keyword evidence="2" id="KW-0472">Membrane</keyword>
<dbReference type="PROSITE" id="PS51257">
    <property type="entry name" value="PROKAR_LIPOPROTEIN"/>
    <property type="match status" value="1"/>
</dbReference>
<dbReference type="KEGG" id="pcor:KS4_14480"/>
<dbReference type="OrthoDB" id="278101at2"/>
<feature type="region of interest" description="Disordered" evidence="1">
    <location>
        <begin position="331"/>
        <end position="351"/>
    </location>
</feature>
<keyword evidence="2" id="KW-1133">Transmembrane helix</keyword>
<dbReference type="RefSeq" id="WP_145076408.1">
    <property type="nucleotide sequence ID" value="NZ_CP036425.1"/>
</dbReference>
<accession>A0A517YTC3</accession>
<evidence type="ECO:0000256" key="2">
    <source>
        <dbReference type="SAM" id="Phobius"/>
    </source>
</evidence>
<protein>
    <submittedName>
        <fullName evidence="3">Uncharacterized protein</fullName>
    </submittedName>
</protein>
<evidence type="ECO:0000256" key="1">
    <source>
        <dbReference type="SAM" id="MobiDB-lite"/>
    </source>
</evidence>
<organism evidence="3 4">
    <name type="scientific">Poriferisphaera corsica</name>
    <dbReference type="NCBI Taxonomy" id="2528020"/>
    <lineage>
        <taxon>Bacteria</taxon>
        <taxon>Pseudomonadati</taxon>
        <taxon>Planctomycetota</taxon>
        <taxon>Phycisphaerae</taxon>
        <taxon>Phycisphaerales</taxon>
        <taxon>Phycisphaeraceae</taxon>
        <taxon>Poriferisphaera</taxon>
    </lineage>
</organism>
<reference evidence="3 4" key="1">
    <citation type="submission" date="2019-02" db="EMBL/GenBank/DDBJ databases">
        <title>Deep-cultivation of Planctomycetes and their phenomic and genomic characterization uncovers novel biology.</title>
        <authorList>
            <person name="Wiegand S."/>
            <person name="Jogler M."/>
            <person name="Boedeker C."/>
            <person name="Pinto D."/>
            <person name="Vollmers J."/>
            <person name="Rivas-Marin E."/>
            <person name="Kohn T."/>
            <person name="Peeters S.H."/>
            <person name="Heuer A."/>
            <person name="Rast P."/>
            <person name="Oberbeckmann S."/>
            <person name="Bunk B."/>
            <person name="Jeske O."/>
            <person name="Meyerdierks A."/>
            <person name="Storesund J.E."/>
            <person name="Kallscheuer N."/>
            <person name="Luecker S."/>
            <person name="Lage O.M."/>
            <person name="Pohl T."/>
            <person name="Merkel B.J."/>
            <person name="Hornburger P."/>
            <person name="Mueller R.-W."/>
            <person name="Bruemmer F."/>
            <person name="Labrenz M."/>
            <person name="Spormann A.M."/>
            <person name="Op den Camp H."/>
            <person name="Overmann J."/>
            <person name="Amann R."/>
            <person name="Jetten M.S.M."/>
            <person name="Mascher T."/>
            <person name="Medema M.H."/>
            <person name="Devos D.P."/>
            <person name="Kaster A.-K."/>
            <person name="Ovreas L."/>
            <person name="Rohde M."/>
            <person name="Galperin M.Y."/>
            <person name="Jogler C."/>
        </authorList>
    </citation>
    <scope>NUCLEOTIDE SEQUENCE [LARGE SCALE GENOMIC DNA]</scope>
    <source>
        <strain evidence="3 4">KS4</strain>
    </source>
</reference>
<dbReference type="Proteomes" id="UP000317369">
    <property type="component" value="Chromosome"/>
</dbReference>
<keyword evidence="2" id="KW-0812">Transmembrane</keyword>
<evidence type="ECO:0000313" key="4">
    <source>
        <dbReference type="Proteomes" id="UP000317369"/>
    </source>
</evidence>
<evidence type="ECO:0000313" key="3">
    <source>
        <dbReference type="EMBL" id="QDU33402.1"/>
    </source>
</evidence>
<dbReference type="EMBL" id="CP036425">
    <property type="protein sequence ID" value="QDU33402.1"/>
    <property type="molecule type" value="Genomic_DNA"/>
</dbReference>
<keyword evidence="4" id="KW-1185">Reference proteome</keyword>
<dbReference type="AlphaFoldDB" id="A0A517YTC3"/>